<evidence type="ECO:0000313" key="6">
    <source>
        <dbReference type="EMBL" id="QJB31580.1"/>
    </source>
</evidence>
<dbReference type="KEGG" id="coy:HF329_09770"/>
<dbReference type="InterPro" id="IPR009057">
    <property type="entry name" value="Homeodomain-like_sf"/>
</dbReference>
<dbReference type="PANTHER" id="PTHR43280">
    <property type="entry name" value="ARAC-FAMILY TRANSCRIPTIONAL REGULATOR"/>
    <property type="match status" value="1"/>
</dbReference>
<dbReference type="RefSeq" id="WP_168803839.1">
    <property type="nucleotide sequence ID" value="NZ_CP051205.1"/>
</dbReference>
<dbReference type="Pfam" id="PF12833">
    <property type="entry name" value="HTH_18"/>
    <property type="match status" value="1"/>
</dbReference>
<sequence>MVFYTFTCGSIFLLSFLLMVHPGRTNSAGNRWLAVFLFCAGAALLAFIAEHTALQKQHRWLVPVLELNRLVMAPALLLSVTSFLFPQRKLSWRDSLHMIPALLFAGMMLPYLLSLAGIRWPLPPLVPPGTALSRYLGLLVGMSVKLQLLVYWGLSYRLLAHYRGTTGVRWLKYLLWGTAGMILIWFNQLFDGVRYLLPYTAQGYLLSIYVIGYSAFRQQEVAGNSIVAPALPPAVVKPRLPAEQIPPLMKQLDRLMEEKALYTDGELGLPKLADHLGLSTHELSFLLNQGYGKSFFQYINGYRVACVKKLLLTPGHAHLNILAIAFEAGFNSKTTFNSVFRDATGMSPSAFRQAAGVLPASQTGAEAPELVVRMDPSGR</sequence>
<dbReference type="InterPro" id="IPR018060">
    <property type="entry name" value="HTH_AraC"/>
</dbReference>
<protein>
    <submittedName>
        <fullName evidence="6">Helix-turn-helix transcriptional regulator</fullName>
    </submittedName>
</protein>
<dbReference type="GO" id="GO:0043565">
    <property type="term" value="F:sequence-specific DNA binding"/>
    <property type="evidence" value="ECO:0007669"/>
    <property type="project" value="InterPro"/>
</dbReference>
<dbReference type="PROSITE" id="PS00041">
    <property type="entry name" value="HTH_ARAC_FAMILY_1"/>
    <property type="match status" value="1"/>
</dbReference>
<feature type="transmembrane region" description="Helical" evidence="4">
    <location>
        <begin position="98"/>
        <end position="120"/>
    </location>
</feature>
<dbReference type="InterPro" id="IPR018062">
    <property type="entry name" value="HTH_AraC-typ_CS"/>
</dbReference>
<feature type="transmembrane region" description="Helical" evidence="4">
    <location>
        <begin position="32"/>
        <end position="49"/>
    </location>
</feature>
<keyword evidence="2" id="KW-0238">DNA-binding</keyword>
<dbReference type="PANTHER" id="PTHR43280:SF29">
    <property type="entry name" value="ARAC-FAMILY TRANSCRIPTIONAL REGULATOR"/>
    <property type="match status" value="1"/>
</dbReference>
<evidence type="ECO:0000256" key="3">
    <source>
        <dbReference type="ARBA" id="ARBA00023163"/>
    </source>
</evidence>
<proteinExistence type="predicted"/>
<name>A0AAE6ZEN7_9BACT</name>
<dbReference type="GO" id="GO:0003700">
    <property type="term" value="F:DNA-binding transcription factor activity"/>
    <property type="evidence" value="ECO:0007669"/>
    <property type="project" value="InterPro"/>
</dbReference>
<keyword evidence="4" id="KW-0812">Transmembrane</keyword>
<feature type="domain" description="HTH araC/xylS-type" evidence="5">
    <location>
        <begin position="250"/>
        <end position="354"/>
    </location>
</feature>
<dbReference type="Proteomes" id="UP000502421">
    <property type="component" value="Chromosome"/>
</dbReference>
<feature type="transmembrane region" description="Helical" evidence="4">
    <location>
        <begin position="132"/>
        <end position="152"/>
    </location>
</feature>
<keyword evidence="4" id="KW-1133">Transmembrane helix</keyword>
<dbReference type="AlphaFoldDB" id="A0AAE6ZEN7"/>
<keyword evidence="4" id="KW-0472">Membrane</keyword>
<accession>A0AAE6ZEN7</accession>
<organism evidence="6 7">
    <name type="scientific">Chitinophaga oryzae</name>
    <dbReference type="NCBI Taxonomy" id="2725414"/>
    <lineage>
        <taxon>Bacteria</taxon>
        <taxon>Pseudomonadati</taxon>
        <taxon>Bacteroidota</taxon>
        <taxon>Chitinophagia</taxon>
        <taxon>Chitinophagales</taxon>
        <taxon>Chitinophagaceae</taxon>
        <taxon>Chitinophaga</taxon>
    </lineage>
</organism>
<dbReference type="PROSITE" id="PS01124">
    <property type="entry name" value="HTH_ARAC_FAMILY_2"/>
    <property type="match status" value="1"/>
</dbReference>
<dbReference type="SUPFAM" id="SSF46689">
    <property type="entry name" value="Homeodomain-like"/>
    <property type="match status" value="1"/>
</dbReference>
<gene>
    <name evidence="6" type="ORF">HF329_09770</name>
</gene>
<keyword evidence="1" id="KW-0805">Transcription regulation</keyword>
<keyword evidence="3" id="KW-0804">Transcription</keyword>
<evidence type="ECO:0000259" key="5">
    <source>
        <dbReference type="PROSITE" id="PS01124"/>
    </source>
</evidence>
<dbReference type="Gene3D" id="1.10.10.60">
    <property type="entry name" value="Homeodomain-like"/>
    <property type="match status" value="2"/>
</dbReference>
<dbReference type="EMBL" id="CP051205">
    <property type="protein sequence ID" value="QJB31580.1"/>
    <property type="molecule type" value="Genomic_DNA"/>
</dbReference>
<feature type="transmembrane region" description="Helical" evidence="4">
    <location>
        <begin position="173"/>
        <end position="190"/>
    </location>
</feature>
<reference evidence="7" key="1">
    <citation type="submission" date="2020-04" db="EMBL/GenBank/DDBJ databases">
        <authorList>
            <person name="Kittiwongwattana C."/>
        </authorList>
    </citation>
    <scope>NUCLEOTIDE SEQUENCE [LARGE SCALE GENOMIC DNA]</scope>
    <source>
        <strain evidence="7">1310</strain>
    </source>
</reference>
<evidence type="ECO:0000256" key="1">
    <source>
        <dbReference type="ARBA" id="ARBA00023015"/>
    </source>
</evidence>
<evidence type="ECO:0000313" key="7">
    <source>
        <dbReference type="Proteomes" id="UP000502421"/>
    </source>
</evidence>
<evidence type="ECO:0000256" key="2">
    <source>
        <dbReference type="ARBA" id="ARBA00023125"/>
    </source>
</evidence>
<evidence type="ECO:0000256" key="4">
    <source>
        <dbReference type="SAM" id="Phobius"/>
    </source>
</evidence>
<feature type="transmembrane region" description="Helical" evidence="4">
    <location>
        <begin position="196"/>
        <end position="216"/>
    </location>
</feature>
<dbReference type="SMART" id="SM00342">
    <property type="entry name" value="HTH_ARAC"/>
    <property type="match status" value="1"/>
</dbReference>